<dbReference type="GO" id="GO:0003887">
    <property type="term" value="F:DNA-directed DNA polymerase activity"/>
    <property type="evidence" value="ECO:0007669"/>
    <property type="project" value="UniProtKB-EC"/>
</dbReference>
<evidence type="ECO:0000313" key="7">
    <source>
        <dbReference type="EMBL" id="GAD44032.1"/>
    </source>
</evidence>
<dbReference type="PANTHER" id="PTHR10133">
    <property type="entry name" value="DNA POLYMERASE I"/>
    <property type="match status" value="1"/>
</dbReference>
<keyword evidence="8" id="KW-1185">Reference proteome</keyword>
<dbReference type="GO" id="GO:0006261">
    <property type="term" value="P:DNA-templated DNA replication"/>
    <property type="evidence" value="ECO:0007669"/>
    <property type="project" value="InterPro"/>
</dbReference>
<comment type="similarity">
    <text evidence="1">Belongs to the DNA polymerase type-A family.</text>
</comment>
<dbReference type="EMBL" id="BASX01000003">
    <property type="protein sequence ID" value="GAD44032.1"/>
    <property type="molecule type" value="Genomic_DNA"/>
</dbReference>
<evidence type="ECO:0000256" key="2">
    <source>
        <dbReference type="ARBA" id="ARBA00012417"/>
    </source>
</evidence>
<dbReference type="Gene3D" id="1.10.150.20">
    <property type="entry name" value="5' to 3' exonuclease, C-terminal subdomain"/>
    <property type="match status" value="1"/>
</dbReference>
<reference evidence="7 8" key="1">
    <citation type="submission" date="2013-09" db="EMBL/GenBank/DDBJ databases">
        <title>Genome Sequences of seven clinical isolates and type strains of anginosus group streptococci.</title>
        <authorList>
            <person name="Maruyama F."/>
            <person name="Sakurai A."/>
            <person name="Ogura Y."/>
            <person name="Homma H."/>
            <person name="Takahashi N."/>
            <person name="Ohtsubo Y."/>
            <person name="Hoshino T."/>
            <person name="Okahashi N."/>
            <person name="Nakagawa I."/>
            <person name="Kimura S."/>
            <person name="Fujiwara T."/>
            <person name="Hayashi T."/>
            <person name="Shintani S."/>
        </authorList>
    </citation>
    <scope>NUCLEOTIDE SEQUENCE [LARGE SCALE GENOMIC DNA]</scope>
    <source>
        <strain evidence="8">CCUG46377</strain>
    </source>
</reference>
<evidence type="ECO:0000256" key="4">
    <source>
        <dbReference type="ARBA" id="ARBA00022763"/>
    </source>
</evidence>
<dbReference type="GO" id="GO:0006302">
    <property type="term" value="P:double-strand break repair"/>
    <property type="evidence" value="ECO:0007669"/>
    <property type="project" value="TreeGrafter"/>
</dbReference>
<comment type="catalytic activity">
    <reaction evidence="5">
        <text>DNA(n) + a 2'-deoxyribonucleoside 5'-triphosphate = DNA(n+1) + diphosphate</text>
        <dbReference type="Rhea" id="RHEA:22508"/>
        <dbReference type="Rhea" id="RHEA-COMP:17339"/>
        <dbReference type="Rhea" id="RHEA-COMP:17340"/>
        <dbReference type="ChEBI" id="CHEBI:33019"/>
        <dbReference type="ChEBI" id="CHEBI:61560"/>
        <dbReference type="ChEBI" id="CHEBI:173112"/>
        <dbReference type="EC" id="2.7.7.7"/>
    </reaction>
</comment>
<dbReference type="EC" id="2.7.7.7" evidence="2"/>
<dbReference type="AlphaFoldDB" id="U2YB48"/>
<sequence>MKNISVDIESYSGVNLQKAGVYKYVESNDFEILLFGYSIDGGEVQVVDIAKGEEIPRDILDALTDEEVTKWAFNAQFERVCLSRYLVDKGISLNPFLDHHPSSTTKARFLSPTSWKCTMIWSATLALPMSLEGVGSVLGLDKQKLSEGKSLIKYFCLPCNPTKVNAGRTRNQYFHDEVKWNQFKEYNKRDVEVEMAIQERLSKFKVSEDIWDEFYLDQEINDRGIAVDPVLVESAIRLDLDVKENLMKKLSDITGLENPNSVLQMRQWLSKNGLEMESLGKKEVARELKTASKKLAEVLLLRQQLSKSSVKKYTAMENAACKDNRERGMFRFYGANRTGRFAGRLVQLQNLPQNHLPDLAEARELVRQGNITALELLYEDIPDTLSQLIRTAFVPQSNNKFIVADFSAIEARVLAWLAGEKWRMKVFEEGKDIYCSSASQMFGVTVEKHGVNSQLR</sequence>
<proteinExistence type="inferred from homology"/>
<dbReference type="InterPro" id="IPR001098">
    <property type="entry name" value="DNA-dir_DNA_pol_A_palm_dom"/>
</dbReference>
<evidence type="ECO:0000256" key="1">
    <source>
        <dbReference type="ARBA" id="ARBA00007705"/>
    </source>
</evidence>
<keyword evidence="3" id="KW-0235">DNA replication</keyword>
<feature type="domain" description="DNA-directed DNA polymerase family A palm" evidence="6">
    <location>
        <begin position="245"/>
        <end position="448"/>
    </location>
</feature>
<gene>
    <name evidence="7" type="ORF">ANG5_0560</name>
</gene>
<dbReference type="SUPFAM" id="SSF56672">
    <property type="entry name" value="DNA/RNA polymerases"/>
    <property type="match status" value="1"/>
</dbReference>
<dbReference type="InterPro" id="IPR043502">
    <property type="entry name" value="DNA/RNA_pol_sf"/>
</dbReference>
<name>U2YB48_STRCV</name>
<evidence type="ECO:0000256" key="5">
    <source>
        <dbReference type="ARBA" id="ARBA00049244"/>
    </source>
</evidence>
<evidence type="ECO:0000256" key="3">
    <source>
        <dbReference type="ARBA" id="ARBA00022705"/>
    </source>
</evidence>
<dbReference type="Gene3D" id="3.30.70.370">
    <property type="match status" value="1"/>
</dbReference>
<evidence type="ECO:0000259" key="6">
    <source>
        <dbReference type="Pfam" id="PF00476"/>
    </source>
</evidence>
<keyword evidence="4" id="KW-0227">DNA damage</keyword>
<dbReference type="Proteomes" id="UP000016985">
    <property type="component" value="Unassembled WGS sequence"/>
</dbReference>
<dbReference type="InterPro" id="IPR036397">
    <property type="entry name" value="RNaseH_sf"/>
</dbReference>
<organism evidence="7 8">
    <name type="scientific">Streptococcus constellatus subsp. pharyngis SK1060 = CCUG 46377</name>
    <dbReference type="NCBI Taxonomy" id="1035184"/>
    <lineage>
        <taxon>Bacteria</taxon>
        <taxon>Bacillati</taxon>
        <taxon>Bacillota</taxon>
        <taxon>Bacilli</taxon>
        <taxon>Lactobacillales</taxon>
        <taxon>Streptococcaceae</taxon>
        <taxon>Streptococcus</taxon>
        <taxon>Streptococcus anginosus group</taxon>
    </lineage>
</organism>
<dbReference type="Pfam" id="PF00476">
    <property type="entry name" value="DNA_pol_A"/>
    <property type="match status" value="1"/>
</dbReference>
<dbReference type="PANTHER" id="PTHR10133:SF27">
    <property type="entry name" value="DNA POLYMERASE NU"/>
    <property type="match status" value="1"/>
</dbReference>
<dbReference type="GO" id="GO:0003677">
    <property type="term" value="F:DNA binding"/>
    <property type="evidence" value="ECO:0007669"/>
    <property type="project" value="InterPro"/>
</dbReference>
<dbReference type="Gene3D" id="3.30.420.10">
    <property type="entry name" value="Ribonuclease H-like superfamily/Ribonuclease H"/>
    <property type="match status" value="1"/>
</dbReference>
<accession>U2YB48</accession>
<dbReference type="InterPro" id="IPR002298">
    <property type="entry name" value="DNA_polymerase_A"/>
</dbReference>
<protein>
    <recommendedName>
        <fullName evidence="2">DNA-directed DNA polymerase</fullName>
        <ecNumber evidence="2">2.7.7.7</ecNumber>
    </recommendedName>
</protein>
<comment type="caution">
    <text evidence="7">The sequence shown here is derived from an EMBL/GenBank/DDBJ whole genome shotgun (WGS) entry which is preliminary data.</text>
</comment>
<evidence type="ECO:0000313" key="8">
    <source>
        <dbReference type="Proteomes" id="UP000016985"/>
    </source>
</evidence>